<evidence type="ECO:0008006" key="5">
    <source>
        <dbReference type="Google" id="ProtNLM"/>
    </source>
</evidence>
<evidence type="ECO:0000313" key="4">
    <source>
        <dbReference type="Proteomes" id="UP000078561"/>
    </source>
</evidence>
<name>A0A163MLP5_ABSGL</name>
<evidence type="ECO:0000256" key="1">
    <source>
        <dbReference type="SAM" id="MobiDB-lite"/>
    </source>
</evidence>
<keyword evidence="2" id="KW-1133">Transmembrane helix</keyword>
<keyword evidence="4" id="KW-1185">Reference proteome</keyword>
<feature type="transmembrane region" description="Helical" evidence="2">
    <location>
        <begin position="156"/>
        <end position="180"/>
    </location>
</feature>
<feature type="region of interest" description="Disordered" evidence="1">
    <location>
        <begin position="239"/>
        <end position="294"/>
    </location>
</feature>
<proteinExistence type="predicted"/>
<feature type="compositionally biased region" description="Basic and acidic residues" evidence="1">
    <location>
        <begin position="270"/>
        <end position="294"/>
    </location>
</feature>
<dbReference type="EMBL" id="LT554490">
    <property type="protein sequence ID" value="SAM06139.1"/>
    <property type="molecule type" value="Genomic_DNA"/>
</dbReference>
<protein>
    <recommendedName>
        <fullName evidence="5">Mid2 domain-containing protein</fullName>
    </recommendedName>
</protein>
<reference evidence="3" key="1">
    <citation type="submission" date="2016-04" db="EMBL/GenBank/DDBJ databases">
        <authorList>
            <person name="Evans L.H."/>
            <person name="Alamgir A."/>
            <person name="Owens N."/>
            <person name="Weber N.D."/>
            <person name="Virtaneva K."/>
            <person name="Barbian K."/>
            <person name="Babar A."/>
            <person name="Rosenke K."/>
        </authorList>
    </citation>
    <scope>NUCLEOTIDE SEQUENCE [LARGE SCALE GENOMIC DNA]</scope>
    <source>
        <strain evidence="3">CBS 101.48</strain>
    </source>
</reference>
<gene>
    <name evidence="3" type="primary">ABSGL_12015.1 scaffold 12361</name>
</gene>
<sequence>MNATRLTTTLPLYRQITPPPLFLESNKALRMLRSYFKPPPPLFIASFAIFDKVLPFYCLGQQPSKTTFDNDQRLDLPATVDSKNNNGTHEKLIAITITSNYIVTLTSTSYSYSSLITTITGLPSSSSSSSSAILPDNTATIPSSHSSPANSSNDTAILIGSLVGGITGVLLIGLGVYLFFCRKDRKTTLPTMDPDYDDDDNNNNNNNNDYHIGKSKRMSYGRAFVPPLADAYPIDPSLSTPSIETNNPHSYHPSYYRHQDESNQGSSADDGIRHVPDETNHALGAERHVPHLVD</sequence>
<dbReference type="Proteomes" id="UP000078561">
    <property type="component" value="Unassembled WGS sequence"/>
</dbReference>
<feature type="region of interest" description="Disordered" evidence="1">
    <location>
        <begin position="192"/>
        <end position="213"/>
    </location>
</feature>
<dbReference type="OrthoDB" id="10630709at2759"/>
<dbReference type="AlphaFoldDB" id="A0A163MLP5"/>
<accession>A0A163MLP5</accession>
<organism evidence="3">
    <name type="scientific">Absidia glauca</name>
    <name type="common">Pin mould</name>
    <dbReference type="NCBI Taxonomy" id="4829"/>
    <lineage>
        <taxon>Eukaryota</taxon>
        <taxon>Fungi</taxon>
        <taxon>Fungi incertae sedis</taxon>
        <taxon>Mucoromycota</taxon>
        <taxon>Mucoromycotina</taxon>
        <taxon>Mucoromycetes</taxon>
        <taxon>Mucorales</taxon>
        <taxon>Cunninghamellaceae</taxon>
        <taxon>Absidia</taxon>
    </lineage>
</organism>
<evidence type="ECO:0000256" key="2">
    <source>
        <dbReference type="SAM" id="Phobius"/>
    </source>
</evidence>
<dbReference type="InParanoid" id="A0A163MLP5"/>
<keyword evidence="2" id="KW-0472">Membrane</keyword>
<feature type="compositionally biased region" description="Polar residues" evidence="1">
    <location>
        <begin position="239"/>
        <end position="249"/>
    </location>
</feature>
<evidence type="ECO:0000313" key="3">
    <source>
        <dbReference type="EMBL" id="SAM06139.1"/>
    </source>
</evidence>
<keyword evidence="2" id="KW-0812">Transmembrane</keyword>